<evidence type="ECO:0000313" key="2">
    <source>
        <dbReference type="Proteomes" id="UP000309997"/>
    </source>
</evidence>
<comment type="caution">
    <text evidence="1">The sequence shown here is derived from an EMBL/GenBank/DDBJ whole genome shotgun (WGS) entry which is preliminary data.</text>
</comment>
<keyword evidence="2" id="KW-1185">Reference proteome</keyword>
<dbReference type="Proteomes" id="UP000309997">
    <property type="component" value="Unassembled WGS sequence"/>
</dbReference>
<gene>
    <name evidence="1" type="ORF">D5086_014615</name>
</gene>
<proteinExistence type="predicted"/>
<organism evidence="1 2">
    <name type="scientific">Populus alba</name>
    <name type="common">White poplar</name>
    <dbReference type="NCBI Taxonomy" id="43335"/>
    <lineage>
        <taxon>Eukaryota</taxon>
        <taxon>Viridiplantae</taxon>
        <taxon>Streptophyta</taxon>
        <taxon>Embryophyta</taxon>
        <taxon>Tracheophyta</taxon>
        <taxon>Spermatophyta</taxon>
        <taxon>Magnoliopsida</taxon>
        <taxon>eudicotyledons</taxon>
        <taxon>Gunneridae</taxon>
        <taxon>Pentapetalae</taxon>
        <taxon>rosids</taxon>
        <taxon>fabids</taxon>
        <taxon>Malpighiales</taxon>
        <taxon>Salicaceae</taxon>
        <taxon>Saliceae</taxon>
        <taxon>Populus</taxon>
    </lineage>
</organism>
<reference evidence="1 2" key="1">
    <citation type="journal article" date="2024" name="Plant Biotechnol. J.">
        <title>Genome and CRISPR/Cas9 system of a widespread forest tree (Populus alba) in the world.</title>
        <authorList>
            <person name="Liu Y.J."/>
            <person name="Jiang P.F."/>
            <person name="Han X.M."/>
            <person name="Li X.Y."/>
            <person name="Wang H.M."/>
            <person name="Wang Y.J."/>
            <person name="Wang X.X."/>
            <person name="Zeng Q.Y."/>
        </authorList>
    </citation>
    <scope>NUCLEOTIDE SEQUENCE [LARGE SCALE GENOMIC DNA]</scope>
    <source>
        <strain evidence="2">cv. PAL-ZL1</strain>
    </source>
</reference>
<protein>
    <submittedName>
        <fullName evidence="1">Uncharacterized protein</fullName>
    </submittedName>
</protein>
<sequence>MDFSSQESRQANLTGDLWAPSSHITNCTLVECICPLQHCWNPTKSLCNASGNGMPLQNFVEFHVRFGLYM</sequence>
<evidence type="ECO:0000313" key="1">
    <source>
        <dbReference type="EMBL" id="KAL3583554.1"/>
    </source>
</evidence>
<accession>A0ACC4BZH5</accession>
<dbReference type="EMBL" id="RCHU02000007">
    <property type="protein sequence ID" value="KAL3583554.1"/>
    <property type="molecule type" value="Genomic_DNA"/>
</dbReference>
<name>A0ACC4BZH5_POPAL</name>